<dbReference type="EMBL" id="JAKMXF010000222">
    <property type="protein sequence ID" value="KAI6654612.1"/>
    <property type="molecule type" value="Genomic_DNA"/>
</dbReference>
<dbReference type="Pfam" id="PF04641">
    <property type="entry name" value="Rtf2"/>
    <property type="match status" value="1"/>
</dbReference>
<dbReference type="CDD" id="cd16653">
    <property type="entry name" value="RING-like_Rtf2"/>
    <property type="match status" value="1"/>
</dbReference>
<dbReference type="PANTHER" id="PTHR12775:SF0">
    <property type="entry name" value="REPLICATION TERMINATION FACTOR 2"/>
    <property type="match status" value="1"/>
</dbReference>
<feature type="region of interest" description="Disordered" evidence="4">
    <location>
        <begin position="230"/>
        <end position="253"/>
    </location>
</feature>
<evidence type="ECO:0000256" key="3">
    <source>
        <dbReference type="ARBA" id="ARBA00030367"/>
    </source>
</evidence>
<dbReference type="InterPro" id="IPR006735">
    <property type="entry name" value="Rtf2"/>
</dbReference>
<feature type="compositionally biased region" description="Basic residues" evidence="4">
    <location>
        <begin position="237"/>
        <end position="249"/>
    </location>
</feature>
<organism evidence="5 6">
    <name type="scientific">Oopsacas minuta</name>
    <dbReference type="NCBI Taxonomy" id="111878"/>
    <lineage>
        <taxon>Eukaryota</taxon>
        <taxon>Metazoa</taxon>
        <taxon>Porifera</taxon>
        <taxon>Hexactinellida</taxon>
        <taxon>Hexasterophora</taxon>
        <taxon>Lyssacinosida</taxon>
        <taxon>Leucopsacidae</taxon>
        <taxon>Oopsacas</taxon>
    </lineage>
</organism>
<dbReference type="PANTHER" id="PTHR12775">
    <property type="entry name" value="PROTEIN C20ORF43 HOMOLOG"/>
    <property type="match status" value="1"/>
</dbReference>
<keyword evidence="6" id="KW-1185">Reference proteome</keyword>
<dbReference type="GO" id="GO:0005634">
    <property type="term" value="C:nucleus"/>
    <property type="evidence" value="ECO:0007669"/>
    <property type="project" value="TreeGrafter"/>
</dbReference>
<sequence length="309" mass="35255">MGCDGGTIPKRSEMIKTKKKAMRDKKQDELIARWFYCALSNHELRRPVMGCELGRLYNKEELLTALLDKPNKPESIEHIRGLKDLRELKLTPNKSFNRKALEKAEGYIDYQNSEFMCPVLGVEMNGHYSFVFLWSCGCVFSERALKELKTNNCLVCGQARKENDVINLYPEGNDADLMRSNLLNRRAVGKVSSRKRELEYESHKEEVIPEEAVKVISKVSSVDVDSYEKKPKLEAKRKNHKSHTSKKISKSNSTANSILVKDVASSVSKYGKVSDNPHASEVYKSLFTSSQKEPPALQSPWVTYNPYRL</sequence>
<evidence type="ECO:0000313" key="6">
    <source>
        <dbReference type="Proteomes" id="UP001165289"/>
    </source>
</evidence>
<evidence type="ECO:0000256" key="2">
    <source>
        <dbReference type="ARBA" id="ARBA00015157"/>
    </source>
</evidence>
<reference evidence="5 6" key="1">
    <citation type="journal article" date="2023" name="BMC Biol.">
        <title>The compact genome of the sponge Oopsacas minuta (Hexactinellida) is lacking key metazoan core genes.</title>
        <authorList>
            <person name="Santini S."/>
            <person name="Schenkelaars Q."/>
            <person name="Jourda C."/>
            <person name="Duchesne M."/>
            <person name="Belahbib H."/>
            <person name="Rocher C."/>
            <person name="Selva M."/>
            <person name="Riesgo A."/>
            <person name="Vervoort M."/>
            <person name="Leys S.P."/>
            <person name="Kodjabachian L."/>
            <person name="Le Bivic A."/>
            <person name="Borchiellini C."/>
            <person name="Claverie J.M."/>
            <person name="Renard E."/>
        </authorList>
    </citation>
    <scope>NUCLEOTIDE SEQUENCE [LARGE SCALE GENOMIC DNA]</scope>
    <source>
        <strain evidence="5">SPO-2</strain>
    </source>
</reference>
<dbReference type="GO" id="GO:0006274">
    <property type="term" value="P:DNA replication termination"/>
    <property type="evidence" value="ECO:0007669"/>
    <property type="project" value="TreeGrafter"/>
</dbReference>
<evidence type="ECO:0000313" key="5">
    <source>
        <dbReference type="EMBL" id="KAI6654612.1"/>
    </source>
</evidence>
<protein>
    <recommendedName>
        <fullName evidence="2">Replication termination factor 2</fullName>
    </recommendedName>
    <alternativeName>
        <fullName evidence="3">Replication termination factor 2 domain-containing protein 1</fullName>
    </alternativeName>
</protein>
<comment type="caution">
    <text evidence="5">The sequence shown here is derived from an EMBL/GenBank/DDBJ whole genome shotgun (WGS) entry which is preliminary data.</text>
</comment>
<dbReference type="AlphaFoldDB" id="A0AAV7K0D6"/>
<dbReference type="InterPro" id="IPR027799">
    <property type="entry name" value="Rtf2_RING-finger"/>
</dbReference>
<evidence type="ECO:0000256" key="4">
    <source>
        <dbReference type="SAM" id="MobiDB-lite"/>
    </source>
</evidence>
<evidence type="ECO:0000256" key="1">
    <source>
        <dbReference type="ARBA" id="ARBA00009885"/>
    </source>
</evidence>
<name>A0AAV7K0D6_9METZ</name>
<comment type="similarity">
    <text evidence="1">Belongs to the rtf2 family.</text>
</comment>
<proteinExistence type="inferred from homology"/>
<accession>A0AAV7K0D6</accession>
<dbReference type="Proteomes" id="UP001165289">
    <property type="component" value="Unassembled WGS sequence"/>
</dbReference>
<gene>
    <name evidence="5" type="ORF">LOD99_1008</name>
</gene>